<dbReference type="GO" id="GO:0006518">
    <property type="term" value="P:peptide metabolic process"/>
    <property type="evidence" value="ECO:0007669"/>
    <property type="project" value="TreeGrafter"/>
</dbReference>
<dbReference type="OrthoDB" id="17530at2759"/>
<evidence type="ECO:0000313" key="12">
    <source>
        <dbReference type="EMBL" id="AFZ80863.1"/>
    </source>
</evidence>
<dbReference type="EC" id="3.4.24.59" evidence="12"/>
<dbReference type="STRING" id="1537102.L0B036"/>
<dbReference type="PROSITE" id="PS50108">
    <property type="entry name" value="CRIB"/>
    <property type="match status" value="1"/>
</dbReference>
<dbReference type="GO" id="GO:0005739">
    <property type="term" value="C:mitochondrion"/>
    <property type="evidence" value="ECO:0007669"/>
    <property type="project" value="UniProtKB-SubCell"/>
</dbReference>
<dbReference type="EMBL" id="CP001670">
    <property type="protein sequence ID" value="AFZ80863.1"/>
    <property type="molecule type" value="Genomic_DNA"/>
</dbReference>
<evidence type="ECO:0000256" key="4">
    <source>
        <dbReference type="ARBA" id="ARBA00022723"/>
    </source>
</evidence>
<dbReference type="CDD" id="cd06457">
    <property type="entry name" value="M3A_MIP"/>
    <property type="match status" value="1"/>
</dbReference>
<evidence type="ECO:0000259" key="11">
    <source>
        <dbReference type="PROSITE" id="PS50108"/>
    </source>
</evidence>
<keyword evidence="13" id="KW-1185">Reference proteome</keyword>
<dbReference type="InterPro" id="IPR045090">
    <property type="entry name" value="Pept_M3A_M3B"/>
</dbReference>
<keyword evidence="4 10" id="KW-0479">Metal-binding</keyword>
<dbReference type="Pfam" id="PF01432">
    <property type="entry name" value="Peptidase_M3"/>
    <property type="match status" value="1"/>
</dbReference>
<keyword evidence="6 10" id="KW-0862">Zinc</keyword>
<evidence type="ECO:0000256" key="10">
    <source>
        <dbReference type="RuleBase" id="RU003435"/>
    </source>
</evidence>
<protein>
    <submittedName>
        <fullName evidence="12">Peptidase family M3 domain-containing protein</fullName>
        <ecNumber evidence="12">3.4.24.59</ecNumber>
    </submittedName>
</protein>
<dbReference type="InterPro" id="IPR024077">
    <property type="entry name" value="Neurolysin/TOP_dom2"/>
</dbReference>
<proteinExistence type="inferred from homology"/>
<dbReference type="SUPFAM" id="SSF55486">
    <property type="entry name" value="Metalloproteases ('zincins'), catalytic domain"/>
    <property type="match status" value="1"/>
</dbReference>
<dbReference type="GO" id="GO:0046872">
    <property type="term" value="F:metal ion binding"/>
    <property type="evidence" value="ECO:0007669"/>
    <property type="project" value="UniProtKB-UniRule"/>
</dbReference>
<comment type="cofactor">
    <cofactor evidence="10">
        <name>Zn(2+)</name>
        <dbReference type="ChEBI" id="CHEBI:29105"/>
    </cofactor>
    <text evidence="10">Binds 1 zinc ion.</text>
</comment>
<feature type="domain" description="CRIB" evidence="11">
    <location>
        <begin position="659"/>
        <end position="674"/>
    </location>
</feature>
<dbReference type="InterPro" id="IPR000095">
    <property type="entry name" value="CRIB_dom"/>
</dbReference>
<dbReference type="Proteomes" id="UP000031512">
    <property type="component" value="Chromosome 3"/>
</dbReference>
<dbReference type="Gene3D" id="1.10.1370.40">
    <property type="match status" value="1"/>
</dbReference>
<dbReference type="GO" id="GO:0006508">
    <property type="term" value="P:proteolysis"/>
    <property type="evidence" value="ECO:0007669"/>
    <property type="project" value="UniProtKB-KW"/>
</dbReference>
<comment type="similarity">
    <text evidence="2 10">Belongs to the peptidase M3 family.</text>
</comment>
<dbReference type="KEGG" id="beq:BEWA_002700"/>
<dbReference type="PANTHER" id="PTHR11804:SF79">
    <property type="entry name" value="MITOCHONDRIAL INTERMEDIATE PEPTIDASE"/>
    <property type="match status" value="1"/>
</dbReference>
<sequence length="741" mass="84176">MLPSRSRCLLRYLQKCRALPEFWPTPCDSSRLNDDSKGTYGYSGSFAGLSGDLSSLRHRYARDSSGYTRRYGSVAQEKTLFGLLATSPSDLLKLSNLVIKESQDAIDKLLVDVNPSGIVSKRVLTVIDDISNSLCLIADPSELLRHVHPSEEWRMAANSSVENISGFIGVVNINEKIYKILTDNYSKDLEKLTEEENLVLKHMINSMKHQGVGLPQEQRDEYLRLQQEEFTLSFELSDTKSLKLESTVAPNGNVIPPDPQLFIHILRNSDNEELRTRVWYAQRCSNEESLAKLLRLQNVRTELAKIRGFDSFASCALRECILSTPNQVNTFLCNLYSTIEDKLNAEIKELQELVGHGRHLMPWDVDFLISKVKDDSKVSINIATILEYFKRLMSRLFNVDIVKTNESLWDNLVAKYDIVDSSGPIAHLYLDLFERPNKINTCAQFTIRCSKWNAYSNSGLEQWNADLSEIYPKIMKESALFSKDGILRQIPATVVVCSFHNSAQGKTPEESYMESKVDLIAGQTLFHELGHTVHALLSETKFQHLAGNRGSVDFAEFSSHLFEIFYAKGVEEMLNIEGLGEDVLCKAKVHLYKFQAIEAARMIFASLLDQKFYGEAVYDLKYWLEMERGFSFQPFEKPSDKRKLGKGQKFIEVKSWELLGVPALTNFEHLIHYGGNYFCYLYSRILAGKVWNSFSGLDDAEIGKRLRNFFKNGSIDASLAPLSKLSGVDLHTLPEELFIQP</sequence>
<evidence type="ECO:0000256" key="6">
    <source>
        <dbReference type="ARBA" id="ARBA00022833"/>
    </source>
</evidence>
<keyword evidence="9" id="KW-0496">Mitochondrion</keyword>
<dbReference type="GeneID" id="15805335"/>
<name>L0B036_THEEQ</name>
<dbReference type="GO" id="GO:0004222">
    <property type="term" value="F:metalloendopeptidase activity"/>
    <property type="evidence" value="ECO:0007669"/>
    <property type="project" value="UniProtKB-EC"/>
</dbReference>
<evidence type="ECO:0000313" key="13">
    <source>
        <dbReference type="Proteomes" id="UP000031512"/>
    </source>
</evidence>
<dbReference type="AlphaFoldDB" id="L0B036"/>
<evidence type="ECO:0000256" key="3">
    <source>
        <dbReference type="ARBA" id="ARBA00022670"/>
    </source>
</evidence>
<evidence type="ECO:0000256" key="2">
    <source>
        <dbReference type="ARBA" id="ARBA00006040"/>
    </source>
</evidence>
<keyword evidence="8 10" id="KW-0482">Metalloprotease</keyword>
<dbReference type="InterPro" id="IPR033851">
    <property type="entry name" value="M3A_MIP"/>
</dbReference>
<dbReference type="InterPro" id="IPR024080">
    <property type="entry name" value="Neurolysin/TOP_N"/>
</dbReference>
<keyword evidence="3 10" id="KW-0645">Protease</keyword>
<dbReference type="Gene3D" id="1.10.1370.10">
    <property type="entry name" value="Neurolysin, domain 3"/>
    <property type="match status" value="1"/>
</dbReference>
<dbReference type="VEuPathDB" id="PiroplasmaDB:BEWA_002700"/>
<evidence type="ECO:0000256" key="8">
    <source>
        <dbReference type="ARBA" id="ARBA00023049"/>
    </source>
</evidence>
<evidence type="ECO:0000256" key="9">
    <source>
        <dbReference type="ARBA" id="ARBA00023128"/>
    </source>
</evidence>
<evidence type="ECO:0000256" key="1">
    <source>
        <dbReference type="ARBA" id="ARBA00004173"/>
    </source>
</evidence>
<accession>L0B036</accession>
<dbReference type="RefSeq" id="XP_004830529.1">
    <property type="nucleotide sequence ID" value="XM_004830472.1"/>
</dbReference>
<evidence type="ECO:0000256" key="5">
    <source>
        <dbReference type="ARBA" id="ARBA00022801"/>
    </source>
</evidence>
<dbReference type="InterPro" id="IPR001567">
    <property type="entry name" value="Pept_M3A_M3B_dom"/>
</dbReference>
<gene>
    <name evidence="12" type="ORF">BEWA_002700</name>
</gene>
<dbReference type="Gene3D" id="1.20.1050.40">
    <property type="entry name" value="Endopeptidase. Chain P, domain 1"/>
    <property type="match status" value="1"/>
</dbReference>
<keyword evidence="7" id="KW-0809">Transit peptide</keyword>
<comment type="subcellular location">
    <subcellularLocation>
        <location evidence="1">Mitochondrion</location>
    </subcellularLocation>
</comment>
<evidence type="ECO:0000256" key="7">
    <source>
        <dbReference type="ARBA" id="ARBA00022946"/>
    </source>
</evidence>
<keyword evidence="5 10" id="KW-0378">Hydrolase</keyword>
<dbReference type="PANTHER" id="PTHR11804">
    <property type="entry name" value="PROTEASE M3 THIMET OLIGOPEPTIDASE-RELATED"/>
    <property type="match status" value="1"/>
</dbReference>
<organism evidence="12 13">
    <name type="scientific">Theileria equi strain WA</name>
    <dbReference type="NCBI Taxonomy" id="1537102"/>
    <lineage>
        <taxon>Eukaryota</taxon>
        <taxon>Sar</taxon>
        <taxon>Alveolata</taxon>
        <taxon>Apicomplexa</taxon>
        <taxon>Aconoidasida</taxon>
        <taxon>Piroplasmida</taxon>
        <taxon>Theileriidae</taxon>
        <taxon>Theileria</taxon>
    </lineage>
</organism>
<reference evidence="12 13" key="1">
    <citation type="journal article" date="2012" name="BMC Genomics">
        <title>Comparative genomic analysis and phylogenetic position of Theileria equi.</title>
        <authorList>
            <person name="Kappmeyer L.S."/>
            <person name="Thiagarajan M."/>
            <person name="Herndon D.R."/>
            <person name="Ramsay J.D."/>
            <person name="Caler E."/>
            <person name="Djikeng A."/>
            <person name="Gillespie J.J."/>
            <person name="Lau A.O."/>
            <person name="Roalson E.H."/>
            <person name="Silva J.C."/>
            <person name="Silva M.G."/>
            <person name="Suarez C.E."/>
            <person name="Ueti M.W."/>
            <person name="Nene V.M."/>
            <person name="Mealey R.H."/>
            <person name="Knowles D.P."/>
            <person name="Brayton K.A."/>
        </authorList>
    </citation>
    <scope>NUCLEOTIDE SEQUENCE [LARGE SCALE GENOMIC DNA]</scope>
    <source>
        <strain evidence="12 13">WA</strain>
    </source>
</reference>
<dbReference type="eggNOG" id="KOG2090">
    <property type="taxonomic scope" value="Eukaryota"/>
</dbReference>